<dbReference type="EMBL" id="JAHRIN010077955">
    <property type="protein sequence ID" value="MEQ2218974.1"/>
    <property type="molecule type" value="Genomic_DNA"/>
</dbReference>
<comment type="caution">
    <text evidence="1">The sequence shown here is derived from an EMBL/GenBank/DDBJ whole genome shotgun (WGS) entry which is preliminary data.</text>
</comment>
<accession>A0ABV0SEI4</accession>
<keyword evidence="2" id="KW-1185">Reference proteome</keyword>
<evidence type="ECO:0000313" key="2">
    <source>
        <dbReference type="Proteomes" id="UP001434883"/>
    </source>
</evidence>
<reference evidence="1 2" key="1">
    <citation type="submission" date="2021-06" db="EMBL/GenBank/DDBJ databases">
        <authorList>
            <person name="Palmer J.M."/>
        </authorList>
    </citation>
    <scope>NUCLEOTIDE SEQUENCE [LARGE SCALE GENOMIC DNA]</scope>
    <source>
        <strain evidence="1 2">XC_2019</strain>
        <tissue evidence="1">Muscle</tissue>
    </source>
</reference>
<organism evidence="1 2">
    <name type="scientific">Xenoophorus captivus</name>
    <dbReference type="NCBI Taxonomy" id="1517983"/>
    <lineage>
        <taxon>Eukaryota</taxon>
        <taxon>Metazoa</taxon>
        <taxon>Chordata</taxon>
        <taxon>Craniata</taxon>
        <taxon>Vertebrata</taxon>
        <taxon>Euteleostomi</taxon>
        <taxon>Actinopterygii</taxon>
        <taxon>Neopterygii</taxon>
        <taxon>Teleostei</taxon>
        <taxon>Neoteleostei</taxon>
        <taxon>Acanthomorphata</taxon>
        <taxon>Ovalentaria</taxon>
        <taxon>Atherinomorphae</taxon>
        <taxon>Cyprinodontiformes</taxon>
        <taxon>Goodeidae</taxon>
        <taxon>Xenoophorus</taxon>
    </lineage>
</organism>
<feature type="non-terminal residue" evidence="1">
    <location>
        <position position="1"/>
    </location>
</feature>
<gene>
    <name evidence="1" type="ORF">XENOCAPTIV_010765</name>
</gene>
<sequence>DVLCGKLYCHGGNNEPNYGRMVSVGTCKGSFYDDYTKDYGQVDEGSVCGDGKVLFFLFPGIYTFRCIMRRTP</sequence>
<proteinExistence type="predicted"/>
<evidence type="ECO:0000313" key="1">
    <source>
        <dbReference type="EMBL" id="MEQ2218974.1"/>
    </source>
</evidence>
<protein>
    <submittedName>
        <fullName evidence="1">Uncharacterized protein</fullName>
    </submittedName>
</protein>
<name>A0ABV0SEI4_9TELE</name>
<dbReference type="Proteomes" id="UP001434883">
    <property type="component" value="Unassembled WGS sequence"/>
</dbReference>